<evidence type="ECO:0000313" key="3">
    <source>
        <dbReference type="EMBL" id="MBB6393057.1"/>
    </source>
</evidence>
<dbReference type="Proteomes" id="UP000537775">
    <property type="component" value="Unassembled WGS sequence"/>
</dbReference>
<feature type="transmembrane region" description="Helical" evidence="1">
    <location>
        <begin position="21"/>
        <end position="42"/>
    </location>
</feature>
<gene>
    <name evidence="3" type="ORF">HD594_003370</name>
</gene>
<dbReference type="EMBL" id="JACHML010000001">
    <property type="protein sequence ID" value="MBB6393057.1"/>
    <property type="molecule type" value="Genomic_DNA"/>
</dbReference>
<organism evidence="3 4">
    <name type="scientific">Microbacterium thalassium</name>
    <dbReference type="NCBI Taxonomy" id="362649"/>
    <lineage>
        <taxon>Bacteria</taxon>
        <taxon>Bacillati</taxon>
        <taxon>Actinomycetota</taxon>
        <taxon>Actinomycetes</taxon>
        <taxon>Micrococcales</taxon>
        <taxon>Microbacteriaceae</taxon>
        <taxon>Microbacterium</taxon>
    </lineage>
</organism>
<dbReference type="RefSeq" id="WP_184752332.1">
    <property type="nucleotide sequence ID" value="NZ_BAAAJR010000001.1"/>
</dbReference>
<dbReference type="GO" id="GO:0016787">
    <property type="term" value="F:hydrolase activity"/>
    <property type="evidence" value="ECO:0007669"/>
    <property type="project" value="InterPro"/>
</dbReference>
<dbReference type="AlphaFoldDB" id="A0A7X0FSS9"/>
<evidence type="ECO:0000313" key="4">
    <source>
        <dbReference type="Proteomes" id="UP000537775"/>
    </source>
</evidence>
<evidence type="ECO:0000259" key="2">
    <source>
        <dbReference type="Pfam" id="PF12695"/>
    </source>
</evidence>
<comment type="caution">
    <text evidence="3">The sequence shown here is derived from an EMBL/GenBank/DDBJ whole genome shotgun (WGS) entry which is preliminary data.</text>
</comment>
<keyword evidence="1" id="KW-0812">Transmembrane</keyword>
<feature type="domain" description="Alpha/beta hydrolase fold-5" evidence="2">
    <location>
        <begin position="146"/>
        <end position="311"/>
    </location>
</feature>
<accession>A0A7X0FSS9</accession>
<sequence>MTSADDSPLPIPDPTRPRAGALAWISRLVAVAALGVVAWALVSAWGGVVSGHPAYLVLLGVTAIGAIATLTVSFVRPARPGRWRVAGRIALVVAGAAWIAITAWLRPYAAVEPALDAMISDAQVTVAESATDIVLTPTAEPGTTGVFFQPGALVDPRAYAAVLRPLVEDGHTVVIAKQPLGIAFFALGAFDAARGAHPELDAWVVGGHSLGGTVAAIQADAADSDATAPATGLMFFASYPAGDISTSLTVPVTSISGSEDGLSTPENIDASRADLPPDTVFTVIEGASHAQFGDYGPQAGDGTPTITNVQARSQISDAAVAFVDAISG</sequence>
<proteinExistence type="predicted"/>
<dbReference type="Gene3D" id="3.40.50.1820">
    <property type="entry name" value="alpha/beta hydrolase"/>
    <property type="match status" value="1"/>
</dbReference>
<evidence type="ECO:0000256" key="1">
    <source>
        <dbReference type="SAM" id="Phobius"/>
    </source>
</evidence>
<feature type="transmembrane region" description="Helical" evidence="1">
    <location>
        <begin position="87"/>
        <end position="105"/>
    </location>
</feature>
<dbReference type="InterPro" id="IPR029059">
    <property type="entry name" value="AB_hydrolase_5"/>
</dbReference>
<keyword evidence="1" id="KW-1133">Transmembrane helix</keyword>
<dbReference type="SUPFAM" id="SSF53474">
    <property type="entry name" value="alpha/beta-Hydrolases"/>
    <property type="match status" value="1"/>
</dbReference>
<name>A0A7X0FSS9_9MICO</name>
<feature type="transmembrane region" description="Helical" evidence="1">
    <location>
        <begin position="54"/>
        <end position="75"/>
    </location>
</feature>
<dbReference type="InterPro" id="IPR029058">
    <property type="entry name" value="AB_hydrolase_fold"/>
</dbReference>
<keyword evidence="1" id="KW-0472">Membrane</keyword>
<reference evidence="3 4" key="1">
    <citation type="submission" date="2020-08" db="EMBL/GenBank/DDBJ databases">
        <title>Sequencing the genomes of 1000 actinobacteria strains.</title>
        <authorList>
            <person name="Klenk H.-P."/>
        </authorList>
    </citation>
    <scope>NUCLEOTIDE SEQUENCE [LARGE SCALE GENOMIC DNA]</scope>
    <source>
        <strain evidence="3 4">DSM 12511</strain>
    </source>
</reference>
<protein>
    <submittedName>
        <fullName evidence="3">Pimeloyl-ACP methyl ester carboxylesterase</fullName>
    </submittedName>
</protein>
<keyword evidence="4" id="KW-1185">Reference proteome</keyword>
<dbReference type="Pfam" id="PF12695">
    <property type="entry name" value="Abhydrolase_5"/>
    <property type="match status" value="1"/>
</dbReference>